<dbReference type="GO" id="GO:1990281">
    <property type="term" value="C:efflux pump complex"/>
    <property type="evidence" value="ECO:0007669"/>
    <property type="project" value="TreeGrafter"/>
</dbReference>
<feature type="domain" description="CzcB-like alpha-helical hairpin" evidence="3">
    <location>
        <begin position="103"/>
        <end position="157"/>
    </location>
</feature>
<dbReference type="Pfam" id="PF25893">
    <property type="entry name" value="HH_CzcB"/>
    <property type="match status" value="1"/>
</dbReference>
<evidence type="ECO:0000313" key="5">
    <source>
        <dbReference type="Proteomes" id="UP000215214"/>
    </source>
</evidence>
<dbReference type="InterPro" id="IPR006143">
    <property type="entry name" value="RND_pump_MFP"/>
</dbReference>
<dbReference type="Gene3D" id="1.10.287.470">
    <property type="entry name" value="Helix hairpin bin"/>
    <property type="match status" value="1"/>
</dbReference>
<dbReference type="Gene3D" id="6.20.50.140">
    <property type="match status" value="1"/>
</dbReference>
<keyword evidence="2" id="KW-0812">Transmembrane</keyword>
<gene>
    <name evidence="4" type="ORF">TJEJU_2714</name>
</gene>
<feature type="transmembrane region" description="Helical" evidence="2">
    <location>
        <begin position="7"/>
        <end position="24"/>
    </location>
</feature>
<dbReference type="PANTHER" id="PTHR30469:SF33">
    <property type="entry name" value="SLR1207 PROTEIN"/>
    <property type="match status" value="1"/>
</dbReference>
<protein>
    <submittedName>
        <fullName evidence="4">Efflux transporter, RND family, MFP subunit</fullName>
    </submittedName>
</protein>
<sequence length="373" mass="41142">MSKRAKIILAIVAILFAAVLVWFAKKNKKNVVEYETEKPFKTTIVKKTVATGKVVPLEEVEIKPQIAGIVDRILVEEGQVVKAGDLIATVRVVPNVEALNSANNEIKNAQLSYENAKTQFDRNRSLFEKGVISRQEFENSELSFNNAKQRLSNAKSNMDIVKRGTTAGLGNAANTNIRATSSGMIVEIPVKRGYQVIQSNSFNAGTTIATIADMNKMIFEGKVDESEVGKLVRGTKLQVSLGAIEDKKFPAILNFIAPKGTEEAGAVQFKIKADVTLDDSNFIRAGYSANADIVLEKKDDVLAIKEALLRFDKKTEKPYVEIKKEDGKFEKKELELGISDGVNIEVKSGVTTTDEIKIWNKASKDKKDEEKDN</sequence>
<evidence type="ECO:0000256" key="2">
    <source>
        <dbReference type="SAM" id="Phobius"/>
    </source>
</evidence>
<accession>A0A238UB14</accession>
<dbReference type="Gene3D" id="2.40.30.170">
    <property type="match status" value="1"/>
</dbReference>
<dbReference type="KEGG" id="tje:TJEJU_2714"/>
<dbReference type="SUPFAM" id="SSF111369">
    <property type="entry name" value="HlyD-like secretion proteins"/>
    <property type="match status" value="1"/>
</dbReference>
<dbReference type="OrthoDB" id="9809068at2"/>
<dbReference type="EMBL" id="LT899436">
    <property type="protein sequence ID" value="SNR16393.1"/>
    <property type="molecule type" value="Genomic_DNA"/>
</dbReference>
<name>A0A238UB14_9FLAO</name>
<dbReference type="InterPro" id="IPR058648">
    <property type="entry name" value="HH_CzcB-like"/>
</dbReference>
<evidence type="ECO:0000259" key="3">
    <source>
        <dbReference type="Pfam" id="PF25893"/>
    </source>
</evidence>
<organism evidence="4 5">
    <name type="scientific">Tenacibaculum jejuense</name>
    <dbReference type="NCBI Taxonomy" id="584609"/>
    <lineage>
        <taxon>Bacteria</taxon>
        <taxon>Pseudomonadati</taxon>
        <taxon>Bacteroidota</taxon>
        <taxon>Flavobacteriia</taxon>
        <taxon>Flavobacteriales</taxon>
        <taxon>Flavobacteriaceae</taxon>
        <taxon>Tenacibaculum</taxon>
    </lineage>
</organism>
<evidence type="ECO:0000256" key="1">
    <source>
        <dbReference type="ARBA" id="ARBA00009477"/>
    </source>
</evidence>
<proteinExistence type="inferred from homology"/>
<dbReference type="PANTHER" id="PTHR30469">
    <property type="entry name" value="MULTIDRUG RESISTANCE PROTEIN MDTA"/>
    <property type="match status" value="1"/>
</dbReference>
<dbReference type="Gene3D" id="2.40.50.100">
    <property type="match status" value="1"/>
</dbReference>
<keyword evidence="5" id="KW-1185">Reference proteome</keyword>
<reference evidence="4 5" key="1">
    <citation type="submission" date="2017-07" db="EMBL/GenBank/DDBJ databases">
        <authorList>
            <person name="Sun Z.S."/>
            <person name="Albrecht U."/>
            <person name="Echele G."/>
            <person name="Lee C.C."/>
        </authorList>
    </citation>
    <scope>NUCLEOTIDE SEQUENCE [LARGE SCALE GENOMIC DNA]</scope>
    <source>
        <strain evidence="5">type strain: KCTC 22618</strain>
    </source>
</reference>
<keyword evidence="2" id="KW-0472">Membrane</keyword>
<dbReference type="GO" id="GO:0015562">
    <property type="term" value="F:efflux transmembrane transporter activity"/>
    <property type="evidence" value="ECO:0007669"/>
    <property type="project" value="TreeGrafter"/>
</dbReference>
<comment type="similarity">
    <text evidence="1">Belongs to the membrane fusion protein (MFP) (TC 8.A.1) family.</text>
</comment>
<dbReference type="AlphaFoldDB" id="A0A238UB14"/>
<dbReference type="Proteomes" id="UP000215214">
    <property type="component" value="Chromosome TJEJU"/>
</dbReference>
<dbReference type="NCBIfam" id="TIGR01730">
    <property type="entry name" value="RND_mfp"/>
    <property type="match status" value="1"/>
</dbReference>
<dbReference type="RefSeq" id="WP_095072896.1">
    <property type="nucleotide sequence ID" value="NZ_LT899436.1"/>
</dbReference>
<evidence type="ECO:0000313" key="4">
    <source>
        <dbReference type="EMBL" id="SNR16393.1"/>
    </source>
</evidence>
<keyword evidence="2" id="KW-1133">Transmembrane helix</keyword>